<feature type="transmembrane region" description="Helical" evidence="1">
    <location>
        <begin position="54"/>
        <end position="77"/>
    </location>
</feature>
<feature type="domain" description="Phosphatidic acid phosphatase type 2/haloperoxidase" evidence="2">
    <location>
        <begin position="55"/>
        <end position="171"/>
    </location>
</feature>
<evidence type="ECO:0000259" key="2">
    <source>
        <dbReference type="SMART" id="SM00014"/>
    </source>
</evidence>
<feature type="transmembrane region" description="Helical" evidence="1">
    <location>
        <begin position="132"/>
        <end position="152"/>
    </location>
</feature>
<feature type="transmembrane region" description="Helical" evidence="1">
    <location>
        <begin position="158"/>
        <end position="175"/>
    </location>
</feature>
<organism evidence="3 4">
    <name type="scientific">Candidatus Nealsonbacteria bacterium CG_4_10_14_0_2_um_filter_38_17</name>
    <dbReference type="NCBI Taxonomy" id="1974680"/>
    <lineage>
        <taxon>Bacteria</taxon>
        <taxon>Candidatus Nealsoniibacteriota</taxon>
    </lineage>
</organism>
<dbReference type="EMBL" id="PFPB01000067">
    <property type="protein sequence ID" value="PIZ88612.1"/>
    <property type="molecule type" value="Genomic_DNA"/>
</dbReference>
<accession>A0A2M7UXC8</accession>
<dbReference type="PANTHER" id="PTHR14969:SF13">
    <property type="entry name" value="AT30094P"/>
    <property type="match status" value="1"/>
</dbReference>
<keyword evidence="1" id="KW-1133">Transmembrane helix</keyword>
<protein>
    <recommendedName>
        <fullName evidence="2">Phosphatidic acid phosphatase type 2/haloperoxidase domain-containing protein</fullName>
    </recommendedName>
</protein>
<evidence type="ECO:0000313" key="4">
    <source>
        <dbReference type="Proteomes" id="UP000230760"/>
    </source>
</evidence>
<gene>
    <name evidence="3" type="ORF">COX90_03670</name>
</gene>
<comment type="caution">
    <text evidence="3">The sequence shown here is derived from an EMBL/GenBank/DDBJ whole genome shotgun (WGS) entry which is preliminary data.</text>
</comment>
<reference evidence="4" key="1">
    <citation type="submission" date="2017-09" db="EMBL/GenBank/DDBJ databases">
        <title>Depth-based differentiation of microbial function through sediment-hosted aquifers and enrichment of novel symbionts in the deep terrestrial subsurface.</title>
        <authorList>
            <person name="Probst A.J."/>
            <person name="Ladd B."/>
            <person name="Jarett J.K."/>
            <person name="Geller-Mcgrath D.E."/>
            <person name="Sieber C.M.K."/>
            <person name="Emerson J.B."/>
            <person name="Anantharaman K."/>
            <person name="Thomas B.C."/>
            <person name="Malmstrom R."/>
            <person name="Stieglmeier M."/>
            <person name="Klingl A."/>
            <person name="Woyke T."/>
            <person name="Ryan C.M."/>
            <person name="Banfield J.F."/>
        </authorList>
    </citation>
    <scope>NUCLEOTIDE SEQUENCE [LARGE SCALE GENOMIC DNA]</scope>
</reference>
<dbReference type="InterPro" id="IPR036938">
    <property type="entry name" value="PAP2/HPO_sf"/>
</dbReference>
<evidence type="ECO:0000313" key="3">
    <source>
        <dbReference type="EMBL" id="PIZ88612.1"/>
    </source>
</evidence>
<dbReference type="Proteomes" id="UP000230760">
    <property type="component" value="Unassembled WGS sequence"/>
</dbReference>
<dbReference type="SMART" id="SM00014">
    <property type="entry name" value="acidPPc"/>
    <property type="match status" value="1"/>
</dbReference>
<dbReference type="InterPro" id="IPR000326">
    <property type="entry name" value="PAP2/HPO"/>
</dbReference>
<dbReference type="Gene3D" id="1.20.144.10">
    <property type="entry name" value="Phosphatidic acid phosphatase type 2/haloperoxidase"/>
    <property type="match status" value="1"/>
</dbReference>
<dbReference type="Pfam" id="PF01569">
    <property type="entry name" value="PAP2"/>
    <property type="match status" value="1"/>
</dbReference>
<dbReference type="SUPFAM" id="SSF48317">
    <property type="entry name" value="Acid phosphatase/Vanadium-dependent haloperoxidase"/>
    <property type="match status" value="1"/>
</dbReference>
<keyword evidence="1" id="KW-0812">Transmembrane</keyword>
<dbReference type="AlphaFoldDB" id="A0A2M7UXC8"/>
<dbReference type="PANTHER" id="PTHR14969">
    <property type="entry name" value="SPHINGOSINE-1-PHOSPHATE PHOSPHOHYDROLASE"/>
    <property type="match status" value="1"/>
</dbReference>
<keyword evidence="1" id="KW-0472">Membrane</keyword>
<proteinExistence type="predicted"/>
<feature type="transmembrane region" description="Helical" evidence="1">
    <location>
        <begin position="24"/>
        <end position="45"/>
    </location>
</feature>
<feature type="transmembrane region" description="Helical" evidence="1">
    <location>
        <begin position="103"/>
        <end position="125"/>
    </location>
</feature>
<name>A0A2M7UXC8_9BACT</name>
<evidence type="ECO:0000256" key="1">
    <source>
        <dbReference type="SAM" id="Phobius"/>
    </source>
</evidence>
<sequence length="177" mass="20401">MNIDLYLFQKVNQFAGQSSLLDSLAIFFAEYLGYFLIIFLAVVFLKDFKKYYPLVIRVIAAAVLSRFVIVNFIHLFFLRYRPFVENRVNLLLLRPHTFFPDSFAINSFPSGHAAFYFAIATAIYFYNKRTGITLFVASFLIGISRVFCGIHWPSDILVGALIGIFSGWVIAKIRFHK</sequence>